<dbReference type="PROSITE" id="PS50109">
    <property type="entry name" value="HIS_KIN"/>
    <property type="match status" value="1"/>
</dbReference>
<dbReference type="InterPro" id="IPR003594">
    <property type="entry name" value="HATPase_dom"/>
</dbReference>
<dbReference type="InterPro" id="IPR005467">
    <property type="entry name" value="His_kinase_dom"/>
</dbReference>
<dbReference type="Gene3D" id="3.30.450.40">
    <property type="match status" value="1"/>
</dbReference>
<dbReference type="InterPro" id="IPR036097">
    <property type="entry name" value="HisK_dim/P_sf"/>
</dbReference>
<dbReference type="Proteomes" id="UP001462640">
    <property type="component" value="Unassembled WGS sequence"/>
</dbReference>
<sequence length="930" mass="100916">MDWLRRPALFPGRLASAVAGVDAPPSLPLLALARRAWAERQLDSRQALSWAAAVLEGLPTLDLPAADARLLGARMTLVRAEVHLQQLRLDEAEQGVKAARAQFEACSDDCGLADACWLEHILASDRGDTQGLRRALLDALACAERAAEPDRALFLRIVLARSDMFRDAEEARQAWAGRLPESIEGLSPMCAAALADYLGVREGLLSHFSLSATWLEQGFELALASGQLRRAMALASNLGYTFTAASDYARAIDWLQRGLALARRAGWPGSIGLCLAQTGEAMRRVGQVGAARELLQECLDTLAGHPDSRTILLALSYLGQVELDCGHAPQALTLFETLVRRALQVGSSDLRLDGELGRARCLLRLQRLAEAQAAARGAQDLARQLQQQTLQVELLWLQAAITRAAAAPPAEVLDGLLEASQLAAVIEGYRPPPALLEETAEALAAAGRHQEAYASARQAARVRKDSLSDEAAKRAAALQLHQQIETLAAEREHLRRLAEAESARARALEDAQQVLSHLSRVGQEITAELVAERVFDSLERHVHAMLHVACMAIYLLDEAGTQLYCAFGVEEGQPFVDPPVPVDAPHSYCARCVRERCSFVLGVDEQPHADSQVPGTSQMLSVMFAPLMIGERVVGVMTVQSPRAAAYGQREELIFSSLCAYAAIALDNARAYQRLSELQRHVMAQEKLAALGAMVAGVAHELNTPIGNSLLVSSALLSDARDFEARVSREPLRRSDWQQHATRTREGLEVIERCMDTAAALVRSFKQVAVDRSAEQRRRYELLELCQQCHQSLGLMLRRAGVQLDIAVPAGLLLHGYPGALSQVLVILINNAVTHAFDGREQGLMRLEAQLNGPHQVQLSLRDDGAGMSPAVLKRVFEPFFTTKFGQGGSGLGLSICLNIVETLLGGRIRVSSEPGQGSCFTLELPLIAP</sequence>
<dbReference type="Gene3D" id="1.25.40.10">
    <property type="entry name" value="Tetratricopeptide repeat domain"/>
    <property type="match status" value="1"/>
</dbReference>
<dbReference type="InterPro" id="IPR029016">
    <property type="entry name" value="GAF-like_dom_sf"/>
</dbReference>
<dbReference type="PANTHER" id="PTHR43065:SF42">
    <property type="entry name" value="TWO-COMPONENT SENSOR PPRA"/>
    <property type="match status" value="1"/>
</dbReference>
<dbReference type="SUPFAM" id="SSF48452">
    <property type="entry name" value="TPR-like"/>
    <property type="match status" value="1"/>
</dbReference>
<evidence type="ECO:0000256" key="2">
    <source>
        <dbReference type="ARBA" id="ARBA00012438"/>
    </source>
</evidence>
<dbReference type="GO" id="GO:0016301">
    <property type="term" value="F:kinase activity"/>
    <property type="evidence" value="ECO:0007669"/>
    <property type="project" value="UniProtKB-KW"/>
</dbReference>
<reference evidence="5 6" key="1">
    <citation type="submission" date="2024-05" db="EMBL/GenBank/DDBJ databases">
        <title>Roseateles sp. 2.12 16S ribosomal RNA gene Genome sequencing and assembly.</title>
        <authorList>
            <person name="Woo H."/>
        </authorList>
    </citation>
    <scope>NUCLEOTIDE SEQUENCE [LARGE SCALE GENOMIC DNA]</scope>
    <source>
        <strain evidence="5 6">2.12</strain>
    </source>
</reference>
<dbReference type="Gene3D" id="1.10.287.130">
    <property type="match status" value="1"/>
</dbReference>
<evidence type="ECO:0000256" key="1">
    <source>
        <dbReference type="ARBA" id="ARBA00000085"/>
    </source>
</evidence>
<dbReference type="InterPro" id="IPR011990">
    <property type="entry name" value="TPR-like_helical_dom_sf"/>
</dbReference>
<dbReference type="SUPFAM" id="SSF47384">
    <property type="entry name" value="Homodimeric domain of signal transducing histidine kinase"/>
    <property type="match status" value="1"/>
</dbReference>
<gene>
    <name evidence="5" type="ORF">ABDJ40_17620</name>
</gene>
<dbReference type="SUPFAM" id="SSF55874">
    <property type="entry name" value="ATPase domain of HSP90 chaperone/DNA topoisomerase II/histidine kinase"/>
    <property type="match status" value="1"/>
</dbReference>
<evidence type="ECO:0000259" key="4">
    <source>
        <dbReference type="PROSITE" id="PS50109"/>
    </source>
</evidence>
<dbReference type="SMART" id="SM00387">
    <property type="entry name" value="HATPase_c"/>
    <property type="match status" value="1"/>
</dbReference>
<organism evidence="5 6">
    <name type="scientific">Roseateles flavus</name>
    <dbReference type="NCBI Taxonomy" id="3149041"/>
    <lineage>
        <taxon>Bacteria</taxon>
        <taxon>Pseudomonadati</taxon>
        <taxon>Pseudomonadota</taxon>
        <taxon>Betaproteobacteria</taxon>
        <taxon>Burkholderiales</taxon>
        <taxon>Sphaerotilaceae</taxon>
        <taxon>Roseateles</taxon>
    </lineage>
</organism>
<dbReference type="PRINTS" id="PR00344">
    <property type="entry name" value="BCTRLSENSOR"/>
</dbReference>
<evidence type="ECO:0000256" key="3">
    <source>
        <dbReference type="SAM" id="Coils"/>
    </source>
</evidence>
<evidence type="ECO:0000313" key="5">
    <source>
        <dbReference type="EMBL" id="MEO3714591.1"/>
    </source>
</evidence>
<dbReference type="Pfam" id="PF02518">
    <property type="entry name" value="HATPase_c"/>
    <property type="match status" value="1"/>
</dbReference>
<accession>A0ABV0GHK9</accession>
<feature type="coiled-coil region" evidence="3">
    <location>
        <begin position="477"/>
        <end position="511"/>
    </location>
</feature>
<dbReference type="PANTHER" id="PTHR43065">
    <property type="entry name" value="SENSOR HISTIDINE KINASE"/>
    <property type="match status" value="1"/>
</dbReference>
<dbReference type="InterPro" id="IPR003018">
    <property type="entry name" value="GAF"/>
</dbReference>
<dbReference type="EC" id="2.7.13.3" evidence="2"/>
<keyword evidence="5" id="KW-0418">Kinase</keyword>
<keyword evidence="6" id="KW-1185">Reference proteome</keyword>
<dbReference type="Pfam" id="PF13185">
    <property type="entry name" value="GAF_2"/>
    <property type="match status" value="1"/>
</dbReference>
<dbReference type="SMART" id="SM00065">
    <property type="entry name" value="GAF"/>
    <property type="match status" value="1"/>
</dbReference>
<keyword evidence="5" id="KW-0808">Transferase</keyword>
<dbReference type="InterPro" id="IPR004358">
    <property type="entry name" value="Sig_transdc_His_kin-like_C"/>
</dbReference>
<feature type="domain" description="Histidine kinase" evidence="4">
    <location>
        <begin position="697"/>
        <end position="929"/>
    </location>
</feature>
<keyword evidence="3" id="KW-0175">Coiled coil</keyword>
<dbReference type="InterPro" id="IPR036890">
    <property type="entry name" value="HATPase_C_sf"/>
</dbReference>
<proteinExistence type="predicted"/>
<dbReference type="EMBL" id="JBDPZC010000008">
    <property type="protein sequence ID" value="MEO3714591.1"/>
    <property type="molecule type" value="Genomic_DNA"/>
</dbReference>
<name>A0ABV0GHK9_9BURK</name>
<evidence type="ECO:0000313" key="6">
    <source>
        <dbReference type="Proteomes" id="UP001462640"/>
    </source>
</evidence>
<dbReference type="RefSeq" id="WP_347611675.1">
    <property type="nucleotide sequence ID" value="NZ_JBDPZC010000008.1"/>
</dbReference>
<dbReference type="SUPFAM" id="SSF55781">
    <property type="entry name" value="GAF domain-like"/>
    <property type="match status" value="1"/>
</dbReference>
<comment type="caution">
    <text evidence="5">The sequence shown here is derived from an EMBL/GenBank/DDBJ whole genome shotgun (WGS) entry which is preliminary data.</text>
</comment>
<dbReference type="Gene3D" id="3.30.565.10">
    <property type="entry name" value="Histidine kinase-like ATPase, C-terminal domain"/>
    <property type="match status" value="1"/>
</dbReference>
<protein>
    <recommendedName>
        <fullName evidence="2">histidine kinase</fullName>
        <ecNumber evidence="2">2.7.13.3</ecNumber>
    </recommendedName>
</protein>
<comment type="catalytic activity">
    <reaction evidence="1">
        <text>ATP + protein L-histidine = ADP + protein N-phospho-L-histidine.</text>
        <dbReference type="EC" id="2.7.13.3"/>
    </reaction>
</comment>